<sequence>MTVTVGPSQMHPTKDDTSSTALEPPVPTTQESLAQVRGTPVSSRIPPPVPHQPLLSEFDVQDMPNHLQQSSASVILSIPDYLKALVLQDETDRRALMQYFETRFATCLLLLEATLTQHAPTADVVADLAVRLSVIEEQSGFQQRASTPVERNVPLPAQPRFFGAQLPPLTFAGTTSWAAFLAQLEFVAVLNG</sequence>
<dbReference type="Proteomes" id="UP000821866">
    <property type="component" value="Chromosome 10"/>
</dbReference>
<feature type="compositionally biased region" description="Polar residues" evidence="1">
    <location>
        <begin position="1"/>
        <end position="11"/>
    </location>
</feature>
<proteinExistence type="predicted"/>
<reference evidence="2" key="2">
    <citation type="submission" date="2021-09" db="EMBL/GenBank/DDBJ databases">
        <authorList>
            <person name="Jia N."/>
            <person name="Wang J."/>
            <person name="Shi W."/>
            <person name="Du L."/>
            <person name="Sun Y."/>
            <person name="Zhan W."/>
            <person name="Jiang J."/>
            <person name="Wang Q."/>
            <person name="Zhang B."/>
            <person name="Ji P."/>
            <person name="Sakyi L.B."/>
            <person name="Cui X."/>
            <person name="Yuan T."/>
            <person name="Jiang B."/>
            <person name="Yang W."/>
            <person name="Lam T.T.-Y."/>
            <person name="Chang Q."/>
            <person name="Ding S."/>
            <person name="Wang X."/>
            <person name="Zhu J."/>
            <person name="Ruan X."/>
            <person name="Zhao L."/>
            <person name="Wei J."/>
            <person name="Que T."/>
            <person name="Du C."/>
            <person name="Cheng J."/>
            <person name="Dai P."/>
            <person name="Han X."/>
            <person name="Huang E."/>
            <person name="Gao Y."/>
            <person name="Liu J."/>
            <person name="Shao H."/>
            <person name="Ye R."/>
            <person name="Li L."/>
            <person name="Wei W."/>
            <person name="Wang X."/>
            <person name="Wang C."/>
            <person name="Huo Q."/>
            <person name="Li W."/>
            <person name="Guo W."/>
            <person name="Chen H."/>
            <person name="Chen S."/>
            <person name="Zhou L."/>
            <person name="Zhou L."/>
            <person name="Ni X."/>
            <person name="Tian J."/>
            <person name="Zhou Y."/>
            <person name="Sheng Y."/>
            <person name="Liu T."/>
            <person name="Pan Y."/>
            <person name="Xia L."/>
            <person name="Li J."/>
            <person name="Zhao F."/>
            <person name="Cao W."/>
        </authorList>
    </citation>
    <scope>NUCLEOTIDE SEQUENCE</scope>
    <source>
        <strain evidence="2">Rmic-2018</strain>
        <tissue evidence="2">Larvae</tissue>
    </source>
</reference>
<organism evidence="2 3">
    <name type="scientific">Rhipicephalus microplus</name>
    <name type="common">Cattle tick</name>
    <name type="synonym">Boophilus microplus</name>
    <dbReference type="NCBI Taxonomy" id="6941"/>
    <lineage>
        <taxon>Eukaryota</taxon>
        <taxon>Metazoa</taxon>
        <taxon>Ecdysozoa</taxon>
        <taxon>Arthropoda</taxon>
        <taxon>Chelicerata</taxon>
        <taxon>Arachnida</taxon>
        <taxon>Acari</taxon>
        <taxon>Parasitiformes</taxon>
        <taxon>Ixodida</taxon>
        <taxon>Ixodoidea</taxon>
        <taxon>Ixodidae</taxon>
        <taxon>Rhipicephalinae</taxon>
        <taxon>Rhipicephalus</taxon>
        <taxon>Boophilus</taxon>
    </lineage>
</organism>
<evidence type="ECO:0000313" key="2">
    <source>
        <dbReference type="EMBL" id="KAH8038117.1"/>
    </source>
</evidence>
<keyword evidence="3" id="KW-1185">Reference proteome</keyword>
<feature type="region of interest" description="Disordered" evidence="1">
    <location>
        <begin position="1"/>
        <end position="47"/>
    </location>
</feature>
<evidence type="ECO:0000256" key="1">
    <source>
        <dbReference type="SAM" id="MobiDB-lite"/>
    </source>
</evidence>
<dbReference type="AlphaFoldDB" id="A0A9J6EVA9"/>
<dbReference type="EMBL" id="JABSTU010000002">
    <property type="protein sequence ID" value="KAH8038117.1"/>
    <property type="molecule type" value="Genomic_DNA"/>
</dbReference>
<name>A0A9J6EVA9_RHIMP</name>
<protein>
    <submittedName>
        <fullName evidence="2">Uncharacterized protein</fullName>
    </submittedName>
</protein>
<evidence type="ECO:0000313" key="3">
    <source>
        <dbReference type="Proteomes" id="UP000821866"/>
    </source>
</evidence>
<accession>A0A9J6EVA9</accession>
<reference evidence="2" key="1">
    <citation type="journal article" date="2020" name="Cell">
        <title>Large-Scale Comparative Analyses of Tick Genomes Elucidate Their Genetic Diversity and Vector Capacities.</title>
        <authorList>
            <consortium name="Tick Genome and Microbiome Consortium (TIGMIC)"/>
            <person name="Jia N."/>
            <person name="Wang J."/>
            <person name="Shi W."/>
            <person name="Du L."/>
            <person name="Sun Y."/>
            <person name="Zhan W."/>
            <person name="Jiang J.F."/>
            <person name="Wang Q."/>
            <person name="Zhang B."/>
            <person name="Ji P."/>
            <person name="Bell-Sakyi L."/>
            <person name="Cui X.M."/>
            <person name="Yuan T.T."/>
            <person name="Jiang B.G."/>
            <person name="Yang W.F."/>
            <person name="Lam T.T."/>
            <person name="Chang Q.C."/>
            <person name="Ding S.J."/>
            <person name="Wang X.J."/>
            <person name="Zhu J.G."/>
            <person name="Ruan X.D."/>
            <person name="Zhao L."/>
            <person name="Wei J.T."/>
            <person name="Ye R.Z."/>
            <person name="Que T.C."/>
            <person name="Du C.H."/>
            <person name="Zhou Y.H."/>
            <person name="Cheng J.X."/>
            <person name="Dai P.F."/>
            <person name="Guo W.B."/>
            <person name="Han X.H."/>
            <person name="Huang E.J."/>
            <person name="Li L.F."/>
            <person name="Wei W."/>
            <person name="Gao Y.C."/>
            <person name="Liu J.Z."/>
            <person name="Shao H.Z."/>
            <person name="Wang X."/>
            <person name="Wang C.C."/>
            <person name="Yang T.C."/>
            <person name="Huo Q.B."/>
            <person name="Li W."/>
            <person name="Chen H.Y."/>
            <person name="Chen S.E."/>
            <person name="Zhou L.G."/>
            <person name="Ni X.B."/>
            <person name="Tian J.H."/>
            <person name="Sheng Y."/>
            <person name="Liu T."/>
            <person name="Pan Y.S."/>
            <person name="Xia L.Y."/>
            <person name="Li J."/>
            <person name="Zhao F."/>
            <person name="Cao W.C."/>
        </authorList>
    </citation>
    <scope>NUCLEOTIDE SEQUENCE</scope>
    <source>
        <strain evidence="2">Rmic-2018</strain>
    </source>
</reference>
<gene>
    <name evidence="2" type="ORF">HPB51_022351</name>
</gene>
<comment type="caution">
    <text evidence="2">The sequence shown here is derived from an EMBL/GenBank/DDBJ whole genome shotgun (WGS) entry which is preliminary data.</text>
</comment>